<dbReference type="InterPro" id="IPR003779">
    <property type="entry name" value="CMD-like"/>
</dbReference>
<dbReference type="AlphaFoldDB" id="A0A4S8EYN4"/>
<organism evidence="2 3">
    <name type="scientific">Lampropedia puyangensis</name>
    <dbReference type="NCBI Taxonomy" id="1330072"/>
    <lineage>
        <taxon>Bacteria</taxon>
        <taxon>Pseudomonadati</taxon>
        <taxon>Pseudomonadota</taxon>
        <taxon>Betaproteobacteria</taxon>
        <taxon>Burkholderiales</taxon>
        <taxon>Comamonadaceae</taxon>
        <taxon>Lampropedia</taxon>
    </lineage>
</organism>
<evidence type="ECO:0000259" key="1">
    <source>
        <dbReference type="Pfam" id="PF02627"/>
    </source>
</evidence>
<evidence type="ECO:0000313" key="3">
    <source>
        <dbReference type="Proteomes" id="UP000308917"/>
    </source>
</evidence>
<protein>
    <submittedName>
        <fullName evidence="2">Carboxymuconolactone decarboxylase family protein</fullName>
    </submittedName>
</protein>
<keyword evidence="3" id="KW-1185">Reference proteome</keyword>
<dbReference type="Pfam" id="PF02627">
    <property type="entry name" value="CMD"/>
    <property type="match status" value="1"/>
</dbReference>
<accession>A0A4S8EYN4</accession>
<dbReference type="RefSeq" id="WP_136574306.1">
    <property type="nucleotide sequence ID" value="NZ_STFG01000017.1"/>
</dbReference>
<gene>
    <name evidence="2" type="ORF">E9531_13360</name>
</gene>
<dbReference type="InterPro" id="IPR004675">
    <property type="entry name" value="AhpD_core"/>
</dbReference>
<dbReference type="EMBL" id="STFG01000017">
    <property type="protein sequence ID" value="THT98783.1"/>
    <property type="molecule type" value="Genomic_DNA"/>
</dbReference>
<dbReference type="NCBIfam" id="TIGR00778">
    <property type="entry name" value="ahpD_dom"/>
    <property type="match status" value="1"/>
</dbReference>
<sequence length="188" mass="19972">MSRLTLYTQETAPEASQARVEKVQKNMGFIPNLIGTLAGSPQAIETYQTVGLINGQTSLNLAEREVVQITAARLHGCGFCVAGHTATVIKGKVLTDAQVLALHEGKPMDDARLQAVATFTHAIIAYRGAVPDALLQAFMDAGYTQQQALDVVLGVSLATLCNFSNNLAQNDINPQLQPYAAGTFKGSV</sequence>
<dbReference type="InterPro" id="IPR029032">
    <property type="entry name" value="AhpD-like"/>
</dbReference>
<dbReference type="PANTHER" id="PTHR35446:SF3">
    <property type="entry name" value="CMD DOMAIN-CONTAINING PROTEIN"/>
    <property type="match status" value="1"/>
</dbReference>
<comment type="caution">
    <text evidence="2">The sequence shown here is derived from an EMBL/GenBank/DDBJ whole genome shotgun (WGS) entry which is preliminary data.</text>
</comment>
<dbReference type="SUPFAM" id="SSF69118">
    <property type="entry name" value="AhpD-like"/>
    <property type="match status" value="1"/>
</dbReference>
<evidence type="ECO:0000313" key="2">
    <source>
        <dbReference type="EMBL" id="THT98783.1"/>
    </source>
</evidence>
<dbReference type="PANTHER" id="PTHR35446">
    <property type="entry name" value="SI:CH211-175M2.5"/>
    <property type="match status" value="1"/>
</dbReference>
<reference evidence="2 3" key="1">
    <citation type="journal article" date="2015" name="Antonie Van Leeuwenhoek">
        <title>Lampropedia puyangensis sp. nov., isolated from symptomatic bark of Populus ? euramericana canker and emended description of Lampropedia hyalina (Ehrenberg 1832) Lee et al. 2004.</title>
        <authorList>
            <person name="Li Y."/>
            <person name="Wang T."/>
            <person name="Piao C.G."/>
            <person name="Wang L.F."/>
            <person name="Tian G.Z."/>
            <person name="Zhu T.H."/>
            <person name="Guo M.W."/>
        </authorList>
    </citation>
    <scope>NUCLEOTIDE SEQUENCE [LARGE SCALE GENOMIC DNA]</scope>
    <source>
        <strain evidence="2 3">2-bin</strain>
    </source>
</reference>
<dbReference type="OrthoDB" id="3667834at2"/>
<dbReference type="GO" id="GO:0051920">
    <property type="term" value="F:peroxiredoxin activity"/>
    <property type="evidence" value="ECO:0007669"/>
    <property type="project" value="InterPro"/>
</dbReference>
<name>A0A4S8EYN4_9BURK</name>
<feature type="domain" description="Carboxymuconolactone decarboxylase-like" evidence="1">
    <location>
        <begin position="56"/>
        <end position="95"/>
    </location>
</feature>
<proteinExistence type="predicted"/>
<dbReference type="Proteomes" id="UP000308917">
    <property type="component" value="Unassembled WGS sequence"/>
</dbReference>
<dbReference type="Gene3D" id="1.20.1290.10">
    <property type="entry name" value="AhpD-like"/>
    <property type="match status" value="1"/>
</dbReference>